<dbReference type="EMBL" id="SOML01000005">
    <property type="protein sequence ID" value="TFD96436.1"/>
    <property type="molecule type" value="Genomic_DNA"/>
</dbReference>
<gene>
    <name evidence="1" type="ORF">E2605_09730</name>
</gene>
<protein>
    <submittedName>
        <fullName evidence="1">Uncharacterized protein</fullName>
    </submittedName>
</protein>
<dbReference type="Pfam" id="PF20137">
    <property type="entry name" value="BubE"/>
    <property type="match status" value="1"/>
</dbReference>
<comment type="caution">
    <text evidence="1">The sequence shown here is derived from an EMBL/GenBank/DDBJ whole genome shotgun (WGS) entry which is preliminary data.</text>
</comment>
<dbReference type="RefSeq" id="WP_134436307.1">
    <property type="nucleotide sequence ID" value="NZ_SOML01000005.1"/>
</dbReference>
<sequence>MNKTFTAQFVETFPDELENGILYVSLTFNTAVHLCACGCGMQTVTKLSPKEWCMTYNGATISLYPSIGNWGFKCRSHYWLKDSKAIFIDDRRKNSRIKLKSEREKKKQKKKLIPLIKEFITKKKKRWQ</sequence>
<accession>A0A4Y8L7G2</accession>
<evidence type="ECO:0000313" key="1">
    <source>
        <dbReference type="EMBL" id="TFD96436.1"/>
    </source>
</evidence>
<dbReference type="AlphaFoldDB" id="A0A4Y8L7G2"/>
<dbReference type="InterPro" id="IPR045384">
    <property type="entry name" value="DUF6527"/>
</dbReference>
<dbReference type="Proteomes" id="UP000297861">
    <property type="component" value="Unassembled WGS sequence"/>
</dbReference>
<dbReference type="OrthoDB" id="3788717at2"/>
<reference evidence="1 2" key="1">
    <citation type="submission" date="2019-03" db="EMBL/GenBank/DDBJ databases">
        <title>San Antonio Military Medical Center submission to MRSN (WRAIR), pending publication.</title>
        <authorList>
            <person name="Blyth D.M."/>
            <person name="Mccarthy S.L."/>
            <person name="Schall S.E."/>
            <person name="Stam J.A."/>
            <person name="Ong A.C."/>
            <person name="Mcgann P.T."/>
        </authorList>
    </citation>
    <scope>NUCLEOTIDE SEQUENCE [LARGE SCALE GENOMIC DNA]</scope>
    <source>
        <strain evidence="1 2">MRSN571793</strain>
    </source>
</reference>
<keyword evidence="2" id="KW-1185">Reference proteome</keyword>
<evidence type="ECO:0000313" key="2">
    <source>
        <dbReference type="Proteomes" id="UP000297861"/>
    </source>
</evidence>
<name>A0A4Y8L7G2_9BACT</name>
<organism evidence="1 2">
    <name type="scientific">Dysgonomonas capnocytophagoides</name>
    <dbReference type="NCBI Taxonomy" id="45254"/>
    <lineage>
        <taxon>Bacteria</taxon>
        <taxon>Pseudomonadati</taxon>
        <taxon>Bacteroidota</taxon>
        <taxon>Bacteroidia</taxon>
        <taxon>Bacteroidales</taxon>
        <taxon>Dysgonomonadaceae</taxon>
        <taxon>Dysgonomonas</taxon>
    </lineage>
</organism>
<proteinExistence type="predicted"/>